<organism evidence="3 4">
    <name type="scientific">Streptomyces microflavus</name>
    <name type="common">Streptomyces lipmanii</name>
    <dbReference type="NCBI Taxonomy" id="1919"/>
    <lineage>
        <taxon>Bacteria</taxon>
        <taxon>Bacillati</taxon>
        <taxon>Actinomycetota</taxon>
        <taxon>Actinomycetes</taxon>
        <taxon>Kitasatosporales</taxon>
        <taxon>Streptomycetaceae</taxon>
        <taxon>Streptomyces</taxon>
    </lineage>
</organism>
<evidence type="ECO:0000256" key="1">
    <source>
        <dbReference type="ARBA" id="ARBA00022679"/>
    </source>
</evidence>
<dbReference type="Gene3D" id="3.30.70.890">
    <property type="entry name" value="GHMP kinase, C-terminal domain"/>
    <property type="match status" value="1"/>
</dbReference>
<proteinExistence type="predicted"/>
<dbReference type="Proteomes" id="UP000498740">
    <property type="component" value="Unassembled WGS sequence"/>
</dbReference>
<evidence type="ECO:0000259" key="2">
    <source>
        <dbReference type="Pfam" id="PF08544"/>
    </source>
</evidence>
<comment type="caution">
    <text evidence="3">The sequence shown here is derived from an EMBL/GenBank/DDBJ whole genome shotgun (WGS) entry which is preliminary data.</text>
</comment>
<feature type="domain" description="GHMP kinase C-terminal" evidence="2">
    <location>
        <begin position="2"/>
        <end position="41"/>
    </location>
</feature>
<dbReference type="SUPFAM" id="SSF55060">
    <property type="entry name" value="GHMP Kinase, C-terminal domain"/>
    <property type="match status" value="1"/>
</dbReference>
<dbReference type="EMBL" id="BLWD01000001">
    <property type="protein sequence ID" value="GFN07157.1"/>
    <property type="molecule type" value="Genomic_DNA"/>
</dbReference>
<evidence type="ECO:0000313" key="4">
    <source>
        <dbReference type="Proteomes" id="UP000498740"/>
    </source>
</evidence>
<dbReference type="Pfam" id="PF08544">
    <property type="entry name" value="GHMP_kinases_C"/>
    <property type="match status" value="1"/>
</dbReference>
<protein>
    <recommendedName>
        <fullName evidence="2">GHMP kinase C-terminal domain-containing protein</fullName>
    </recommendedName>
</protein>
<sequence length="66" mass="6577">MPESVELVHRLRADGVPAVISGAGPTVLALAEEGSADKMARLAGEGWAANRLALDAAGATVLPLAA</sequence>
<name>A0A7J0CZH2_STRMI</name>
<keyword evidence="1" id="KW-0808">Transferase</keyword>
<reference evidence="3 4" key="1">
    <citation type="submission" date="2020-05" db="EMBL/GenBank/DDBJ databases">
        <title>Whole genome shotgun sequence of Streptomyces microflavus NBRC 13062.</title>
        <authorList>
            <person name="Komaki H."/>
            <person name="Tamura T."/>
        </authorList>
    </citation>
    <scope>NUCLEOTIDE SEQUENCE [LARGE SCALE GENOMIC DNA]</scope>
    <source>
        <strain evidence="3 4">NBRC 13062</strain>
    </source>
</reference>
<dbReference type="InterPro" id="IPR036554">
    <property type="entry name" value="GHMP_kinase_C_sf"/>
</dbReference>
<evidence type="ECO:0000313" key="3">
    <source>
        <dbReference type="EMBL" id="GFN07157.1"/>
    </source>
</evidence>
<dbReference type="GO" id="GO:0016740">
    <property type="term" value="F:transferase activity"/>
    <property type="evidence" value="ECO:0007669"/>
    <property type="project" value="UniProtKB-KW"/>
</dbReference>
<gene>
    <name evidence="3" type="ORF">Smic_57130</name>
</gene>
<dbReference type="AlphaFoldDB" id="A0A7J0CZH2"/>
<dbReference type="InterPro" id="IPR013750">
    <property type="entry name" value="GHMP_kinase_C_dom"/>
</dbReference>
<accession>A0A7J0CZH2</accession>